<dbReference type="Proteomes" id="UP000290958">
    <property type="component" value="Unassembled WGS sequence"/>
</dbReference>
<accession>A0A4Q1KGX1</accession>
<proteinExistence type="predicted"/>
<dbReference type="OrthoDB" id="9852799at2"/>
<keyword evidence="3" id="KW-1185">Reference proteome</keyword>
<feature type="compositionally biased region" description="Basic and acidic residues" evidence="1">
    <location>
        <begin position="123"/>
        <end position="139"/>
    </location>
</feature>
<reference evidence="3" key="1">
    <citation type="submission" date="2019-01" db="EMBL/GenBank/DDBJ databases">
        <title>Cytophagaceae bacterium strain CAR-16.</title>
        <authorList>
            <person name="Chen W.-M."/>
        </authorList>
    </citation>
    <scope>NUCLEOTIDE SEQUENCE [LARGE SCALE GENOMIC DNA]</scope>
    <source>
        <strain evidence="3">CHR27</strain>
    </source>
</reference>
<feature type="region of interest" description="Disordered" evidence="1">
    <location>
        <begin position="115"/>
        <end position="176"/>
    </location>
</feature>
<evidence type="ECO:0000313" key="3">
    <source>
        <dbReference type="Proteomes" id="UP000290958"/>
    </source>
</evidence>
<feature type="region of interest" description="Disordered" evidence="1">
    <location>
        <begin position="1"/>
        <end position="58"/>
    </location>
</feature>
<sequence length="176" mass="19037">MSRFHNFSQRLHATGTELTPDDEPEEDCTTGKGDKSKPKSKKKDPDMSEETSAEALSAAKKEGFDAGFKAAIDRQNTVMASEHYKGREAQAATMLGKQSMSAEDIVDVLASSPKVEQSALTEEQQRAAAEEAGRKEMREQIGQQGNSGVDADAGGKATEPNHGWDAIHSDIRSRRG</sequence>
<gene>
    <name evidence="2" type="ORF">EQG66_07690</name>
</gene>
<dbReference type="EMBL" id="SBKP01000006">
    <property type="protein sequence ID" value="RXR28951.1"/>
    <property type="molecule type" value="Genomic_DNA"/>
</dbReference>
<dbReference type="RefSeq" id="WP_129404015.1">
    <property type="nucleotide sequence ID" value="NZ_SBKP01000006.1"/>
</dbReference>
<protein>
    <submittedName>
        <fullName evidence="2">Uncharacterized protein</fullName>
    </submittedName>
</protein>
<comment type="caution">
    <text evidence="2">The sequence shown here is derived from an EMBL/GenBank/DDBJ whole genome shotgun (WGS) entry which is preliminary data.</text>
</comment>
<feature type="compositionally biased region" description="Basic and acidic residues" evidence="1">
    <location>
        <begin position="165"/>
        <end position="176"/>
    </location>
</feature>
<feature type="compositionally biased region" description="Acidic residues" evidence="1">
    <location>
        <begin position="19"/>
        <end position="28"/>
    </location>
</feature>
<feature type="compositionally biased region" description="Polar residues" evidence="1">
    <location>
        <begin position="1"/>
        <end position="11"/>
    </location>
</feature>
<name>A0A4Q1KGX1_9SPHN</name>
<evidence type="ECO:0000256" key="1">
    <source>
        <dbReference type="SAM" id="MobiDB-lite"/>
    </source>
</evidence>
<dbReference type="AlphaFoldDB" id="A0A4Q1KGX1"/>
<evidence type="ECO:0000313" key="2">
    <source>
        <dbReference type="EMBL" id="RXR28951.1"/>
    </source>
</evidence>
<organism evidence="2 3">
    <name type="scientific">Sphingobium fluviale</name>
    <dbReference type="NCBI Taxonomy" id="2506423"/>
    <lineage>
        <taxon>Bacteria</taxon>
        <taxon>Pseudomonadati</taxon>
        <taxon>Pseudomonadota</taxon>
        <taxon>Alphaproteobacteria</taxon>
        <taxon>Sphingomonadales</taxon>
        <taxon>Sphingomonadaceae</taxon>
        <taxon>Sphingobium</taxon>
    </lineage>
</organism>